<dbReference type="InterPro" id="IPR002999">
    <property type="entry name" value="Tudor"/>
</dbReference>
<dbReference type="GO" id="GO:0005737">
    <property type="term" value="C:cytoplasm"/>
    <property type="evidence" value="ECO:0007669"/>
    <property type="project" value="UniProtKB-ARBA"/>
</dbReference>
<dbReference type="VEuPathDB" id="VectorBase:LOC119171991"/>
<evidence type="ECO:0000313" key="4">
    <source>
        <dbReference type="EMBL" id="KAH8024125.1"/>
    </source>
</evidence>
<keyword evidence="2" id="KW-1133">Transmembrane helix</keyword>
<keyword evidence="2" id="KW-0812">Transmembrane</keyword>
<keyword evidence="2" id="KW-0472">Membrane</keyword>
<accession>A0A9J6DPC3</accession>
<feature type="region of interest" description="Disordered" evidence="1">
    <location>
        <begin position="39"/>
        <end position="69"/>
    </location>
</feature>
<dbReference type="Proteomes" id="UP000821866">
    <property type="component" value="Chromosome 6"/>
</dbReference>
<name>A0A9J6DPC3_RHIMP</name>
<evidence type="ECO:0000313" key="5">
    <source>
        <dbReference type="Proteomes" id="UP000821866"/>
    </source>
</evidence>
<dbReference type="PANTHER" id="PTHR22948">
    <property type="entry name" value="TUDOR DOMAIN CONTAINING PROTEIN"/>
    <property type="match status" value="1"/>
</dbReference>
<feature type="compositionally biased region" description="Basic residues" evidence="1">
    <location>
        <begin position="59"/>
        <end position="69"/>
    </location>
</feature>
<organism evidence="4 5">
    <name type="scientific">Rhipicephalus microplus</name>
    <name type="common">Cattle tick</name>
    <name type="synonym">Boophilus microplus</name>
    <dbReference type="NCBI Taxonomy" id="6941"/>
    <lineage>
        <taxon>Eukaryota</taxon>
        <taxon>Metazoa</taxon>
        <taxon>Ecdysozoa</taxon>
        <taxon>Arthropoda</taxon>
        <taxon>Chelicerata</taxon>
        <taxon>Arachnida</taxon>
        <taxon>Acari</taxon>
        <taxon>Parasitiformes</taxon>
        <taxon>Ixodida</taxon>
        <taxon>Ixodoidea</taxon>
        <taxon>Ixodidae</taxon>
        <taxon>Rhipicephalinae</taxon>
        <taxon>Rhipicephalus</taxon>
        <taxon>Boophilus</taxon>
    </lineage>
</organism>
<evidence type="ECO:0000256" key="1">
    <source>
        <dbReference type="SAM" id="MobiDB-lite"/>
    </source>
</evidence>
<dbReference type="InterPro" id="IPR035437">
    <property type="entry name" value="SNase_OB-fold_sf"/>
</dbReference>
<feature type="domain" description="Tudor" evidence="3">
    <location>
        <begin position="324"/>
        <end position="429"/>
    </location>
</feature>
<gene>
    <name evidence="4" type="ORF">HPB51_021746</name>
</gene>
<dbReference type="PANTHER" id="PTHR22948:SF29">
    <property type="entry name" value="FI02030P-RELATED"/>
    <property type="match status" value="1"/>
</dbReference>
<protein>
    <recommendedName>
        <fullName evidence="3">Tudor domain-containing protein</fullName>
    </recommendedName>
</protein>
<evidence type="ECO:0000259" key="3">
    <source>
        <dbReference type="Pfam" id="PF00567"/>
    </source>
</evidence>
<dbReference type="EMBL" id="JABSTU010000008">
    <property type="protein sequence ID" value="KAH8024125.1"/>
    <property type="molecule type" value="Genomic_DNA"/>
</dbReference>
<dbReference type="Gene3D" id="2.40.50.90">
    <property type="match status" value="1"/>
</dbReference>
<feature type="transmembrane region" description="Helical" evidence="2">
    <location>
        <begin position="115"/>
        <end position="135"/>
    </location>
</feature>
<dbReference type="AlphaFoldDB" id="A0A9J6DPC3"/>
<reference evidence="4" key="1">
    <citation type="journal article" date="2020" name="Cell">
        <title>Large-Scale Comparative Analyses of Tick Genomes Elucidate Their Genetic Diversity and Vector Capacities.</title>
        <authorList>
            <consortium name="Tick Genome and Microbiome Consortium (TIGMIC)"/>
            <person name="Jia N."/>
            <person name="Wang J."/>
            <person name="Shi W."/>
            <person name="Du L."/>
            <person name="Sun Y."/>
            <person name="Zhan W."/>
            <person name="Jiang J.F."/>
            <person name="Wang Q."/>
            <person name="Zhang B."/>
            <person name="Ji P."/>
            <person name="Bell-Sakyi L."/>
            <person name="Cui X.M."/>
            <person name="Yuan T.T."/>
            <person name="Jiang B.G."/>
            <person name="Yang W.F."/>
            <person name="Lam T.T."/>
            <person name="Chang Q.C."/>
            <person name="Ding S.J."/>
            <person name="Wang X.J."/>
            <person name="Zhu J.G."/>
            <person name="Ruan X.D."/>
            <person name="Zhao L."/>
            <person name="Wei J.T."/>
            <person name="Ye R.Z."/>
            <person name="Que T.C."/>
            <person name="Du C.H."/>
            <person name="Zhou Y.H."/>
            <person name="Cheng J.X."/>
            <person name="Dai P.F."/>
            <person name="Guo W.B."/>
            <person name="Han X.H."/>
            <person name="Huang E.J."/>
            <person name="Li L.F."/>
            <person name="Wei W."/>
            <person name="Gao Y.C."/>
            <person name="Liu J.Z."/>
            <person name="Shao H.Z."/>
            <person name="Wang X."/>
            <person name="Wang C.C."/>
            <person name="Yang T.C."/>
            <person name="Huo Q.B."/>
            <person name="Li W."/>
            <person name="Chen H.Y."/>
            <person name="Chen S.E."/>
            <person name="Zhou L.G."/>
            <person name="Ni X.B."/>
            <person name="Tian J.H."/>
            <person name="Sheng Y."/>
            <person name="Liu T."/>
            <person name="Pan Y.S."/>
            <person name="Xia L.Y."/>
            <person name="Li J."/>
            <person name="Zhao F."/>
            <person name="Cao W.C."/>
        </authorList>
    </citation>
    <scope>NUCLEOTIDE SEQUENCE</scope>
    <source>
        <strain evidence="4">Rmic-2018</strain>
    </source>
</reference>
<dbReference type="SUPFAM" id="SSF63748">
    <property type="entry name" value="Tudor/PWWP/MBT"/>
    <property type="match status" value="1"/>
</dbReference>
<sequence length="501" mass="55570">MSAEQWRGSLGLHAVPLMTGGPDAASALTAKHRAPFFPLFSGRAPKSRKQSERSSSRVRGSKWRRHRGHHSVEAGRGFVATRSGRCSDVIQDTMSLVLRTSEEPQRPPRHASLGLFRVLCVTVLFLAAASAHITIREKGKHTFILQTIARLAGDSFAGFRANRFHAISDDSAALADWLALRHLLTPTRALAEWCPVLGLLQPCPPFLSSPYFHLDGKMLRFTYGDTGYYTELLFDIHRYQLIVGARPGWQDATIHVRRHRLLYRASLRHSQIPADCRSKASGGSVLLSAALELLQAEPRWQRLTPTEVLNVCMCSHGLLNFHVEQGETMLEIMNMFYSKQDSGGKDGLTFRTPDLVAGALCAYPHVDMSGSKQVNWCRGVVTSVLKDCMARVTDVDSGVKTMMPVTRLRQLASHFRSLPQQAITVKLWGLRPAPGGMWDPEVSARLAELVWGQTVMCRLVNYENGVPGVLMCDTNGREDVHINSVLIEECLALPVLSDDES</sequence>
<dbReference type="InterPro" id="IPR050621">
    <property type="entry name" value="Tudor_domain_containing"/>
</dbReference>
<proteinExistence type="predicted"/>
<dbReference type="Pfam" id="PF00567">
    <property type="entry name" value="TUDOR"/>
    <property type="match status" value="1"/>
</dbReference>
<evidence type="ECO:0000256" key="2">
    <source>
        <dbReference type="SAM" id="Phobius"/>
    </source>
</evidence>
<comment type="caution">
    <text evidence="4">The sequence shown here is derived from an EMBL/GenBank/DDBJ whole genome shotgun (WGS) entry which is preliminary data.</text>
</comment>
<reference evidence="4" key="2">
    <citation type="submission" date="2021-09" db="EMBL/GenBank/DDBJ databases">
        <authorList>
            <person name="Jia N."/>
            <person name="Wang J."/>
            <person name="Shi W."/>
            <person name="Du L."/>
            <person name="Sun Y."/>
            <person name="Zhan W."/>
            <person name="Jiang J."/>
            <person name="Wang Q."/>
            <person name="Zhang B."/>
            <person name="Ji P."/>
            <person name="Sakyi L.B."/>
            <person name="Cui X."/>
            <person name="Yuan T."/>
            <person name="Jiang B."/>
            <person name="Yang W."/>
            <person name="Lam T.T.-Y."/>
            <person name="Chang Q."/>
            <person name="Ding S."/>
            <person name="Wang X."/>
            <person name="Zhu J."/>
            <person name="Ruan X."/>
            <person name="Zhao L."/>
            <person name="Wei J."/>
            <person name="Que T."/>
            <person name="Du C."/>
            <person name="Cheng J."/>
            <person name="Dai P."/>
            <person name="Han X."/>
            <person name="Huang E."/>
            <person name="Gao Y."/>
            <person name="Liu J."/>
            <person name="Shao H."/>
            <person name="Ye R."/>
            <person name="Li L."/>
            <person name="Wei W."/>
            <person name="Wang X."/>
            <person name="Wang C."/>
            <person name="Huo Q."/>
            <person name="Li W."/>
            <person name="Guo W."/>
            <person name="Chen H."/>
            <person name="Chen S."/>
            <person name="Zhou L."/>
            <person name="Zhou L."/>
            <person name="Ni X."/>
            <person name="Tian J."/>
            <person name="Zhou Y."/>
            <person name="Sheng Y."/>
            <person name="Liu T."/>
            <person name="Pan Y."/>
            <person name="Xia L."/>
            <person name="Li J."/>
            <person name="Zhao F."/>
            <person name="Cao W."/>
        </authorList>
    </citation>
    <scope>NUCLEOTIDE SEQUENCE</scope>
    <source>
        <strain evidence="4">Rmic-2018</strain>
        <tissue evidence="4">Larvae</tissue>
    </source>
</reference>
<keyword evidence="5" id="KW-1185">Reference proteome</keyword>